<name>A0A9D8KHL9_9DELT</name>
<accession>A0A9D8KHL9</accession>
<dbReference type="Pfam" id="PF13577">
    <property type="entry name" value="SnoaL_4"/>
    <property type="match status" value="1"/>
</dbReference>
<evidence type="ECO:0000259" key="1">
    <source>
        <dbReference type="Pfam" id="PF13577"/>
    </source>
</evidence>
<comment type="caution">
    <text evidence="2">The sequence shown here is derived from an EMBL/GenBank/DDBJ whole genome shotgun (WGS) entry which is preliminary data.</text>
</comment>
<proteinExistence type="predicted"/>
<organism evidence="2 3">
    <name type="scientific">Candidatus Zymogenus saltonus</name>
    <dbReference type="NCBI Taxonomy" id="2844893"/>
    <lineage>
        <taxon>Bacteria</taxon>
        <taxon>Deltaproteobacteria</taxon>
        <taxon>Candidatus Zymogenia</taxon>
        <taxon>Candidatus Zymogeniales</taxon>
        <taxon>Candidatus Zymogenaceae</taxon>
        <taxon>Candidatus Zymogenus</taxon>
    </lineage>
</organism>
<reference evidence="2" key="1">
    <citation type="journal article" date="2021" name="Environ. Microbiol.">
        <title>Genomic characterization of three novel Desulfobacterota classes expand the metabolic and phylogenetic diversity of the phylum.</title>
        <authorList>
            <person name="Murphy C.L."/>
            <person name="Biggerstaff J."/>
            <person name="Eichhorn A."/>
            <person name="Ewing E."/>
            <person name="Shahan R."/>
            <person name="Soriano D."/>
            <person name="Stewart S."/>
            <person name="VanMol K."/>
            <person name="Walker R."/>
            <person name="Walters P."/>
            <person name="Elshahed M.S."/>
            <person name="Youssef N.H."/>
        </authorList>
    </citation>
    <scope>NUCLEOTIDE SEQUENCE</scope>
    <source>
        <strain evidence="2">Zod_Metabat.24</strain>
    </source>
</reference>
<evidence type="ECO:0000313" key="2">
    <source>
        <dbReference type="EMBL" id="MBN1574809.1"/>
    </source>
</evidence>
<sequence length="149" mass="17608">MNSDLRVRVLEDIQAMVDRETEAWDNKDAELLVSIFHPAMVWPWPPDSRSHDPMTWVLVQGKYDQRRWRDGWQALFDNYDLVHNRRETLRIEVSAEGDGAFAVVDVDTLWRHKMTKEDMRWVGRSCKVYTKTEDGWKLIMHTGLLDYGG</sequence>
<gene>
    <name evidence="2" type="ORF">JW984_16555</name>
</gene>
<dbReference type="EMBL" id="JAFGIX010000089">
    <property type="protein sequence ID" value="MBN1574809.1"/>
    <property type="molecule type" value="Genomic_DNA"/>
</dbReference>
<dbReference type="InterPro" id="IPR037401">
    <property type="entry name" value="SnoaL-like"/>
</dbReference>
<dbReference type="InterPro" id="IPR032710">
    <property type="entry name" value="NTF2-like_dom_sf"/>
</dbReference>
<evidence type="ECO:0000313" key="3">
    <source>
        <dbReference type="Proteomes" id="UP000809273"/>
    </source>
</evidence>
<dbReference type="SUPFAM" id="SSF54427">
    <property type="entry name" value="NTF2-like"/>
    <property type="match status" value="1"/>
</dbReference>
<dbReference type="Gene3D" id="3.10.450.50">
    <property type="match status" value="1"/>
</dbReference>
<feature type="domain" description="SnoaL-like" evidence="1">
    <location>
        <begin position="11"/>
        <end position="138"/>
    </location>
</feature>
<protein>
    <submittedName>
        <fullName evidence="2">Nuclear transport factor 2 family protein</fullName>
    </submittedName>
</protein>
<reference evidence="2" key="2">
    <citation type="submission" date="2021-01" db="EMBL/GenBank/DDBJ databases">
        <authorList>
            <person name="Hahn C.R."/>
            <person name="Youssef N.H."/>
            <person name="Elshahed M."/>
        </authorList>
    </citation>
    <scope>NUCLEOTIDE SEQUENCE</scope>
    <source>
        <strain evidence="2">Zod_Metabat.24</strain>
    </source>
</reference>
<dbReference type="Proteomes" id="UP000809273">
    <property type="component" value="Unassembled WGS sequence"/>
</dbReference>
<dbReference type="AlphaFoldDB" id="A0A9D8KHL9"/>